<dbReference type="PROSITE" id="PS00018">
    <property type="entry name" value="EF_HAND_1"/>
    <property type="match status" value="2"/>
</dbReference>
<comment type="caution">
    <text evidence="5">The sequence shown here is derived from an EMBL/GenBank/DDBJ whole genome shotgun (WGS) entry which is preliminary data.</text>
</comment>
<keyword evidence="6" id="KW-1185">Reference proteome</keyword>
<sequence>MLSRIAIKRHIIGVIVLLFLVSVFSTGLLSIHTVNAAEPVIYYVSPNGSDSNPGTIDAPFKTITKARDIVRTINSNMTGDIYVYLRGGTYNITDTITFGPQDSGTNGYRIYYKAYPGETPVLNGATKVTGWTRHSDNIYKAKLNRSTKLRNLYVNDARASMTSKRVTARGGHGTYSVTAGQAPWAWTSGSKSDGVRYDLSEVPEITRNKDDLEIVNGTTWNENIVCTRDVITANGYRVLLLQQPYGSIAQTPGWGAAFTASGTHTIYNAFEFLNYPGQFYFDKTEKTLYYYIRPGENMETADVWVPVVEKLIEIAGTSTSNRVKNITFQGITFAHTDYNLVDVGGSRGKSTCQASQAFIAFYNDNWHNTKYDLVDTLPGMINLRNCDSIDFIENVVKHSGADGISMVNDVINSKLIGNYITDITSSGITVGHPQHVYIGDGGNRANRAKYPSGVEGVCKNNTISNNVLYDISMVPGFGGCAAITAYFVDSLEITYNHVQKTAYNGIHLGWGWCNFTDSTTCKNNTINNNRVIDTLSRLHDSGAIYTIGQMPGTNINENYIKGIPPAVYGPTYGLHNDEGTAYIIENDNVLDIDPGVKYTINCEDFGAKHNLTILRTYATVSKMGINPPNSKIDPPVAVSDNVWPLQQYNVCLNSGIQEEYRRIMPEGLLPTQDYVFPASCAAEAGSIINIRSSGDPSNTVWFAPSGTTSFVEGATMTKAAGDATSIIAPYTAGTYKLFILNSQGVKIGESEAILRVSGSANPPSTEPQSAFTRIEAESYNGQSGVRTEECSEGGEDVGYIENGDYVVYKNIDFGNGAASFYARVASATDGGNIELRIDSVTGPLVGTCTVVGNGNWQEWVDATCEVSGLKGIHDLYLKFTGGDGYLLNLNWFTFVEGNNDEYLGDLNGDGKVNSTDLQILKRHLLRITLLTEENLLNADVNKDGKVNSSDFTIIKRYILRIIPKF</sequence>
<dbReference type="InterPro" id="IPR005084">
    <property type="entry name" value="CBM6"/>
</dbReference>
<dbReference type="InterPro" id="IPR002105">
    <property type="entry name" value="Dockerin_1_rpt"/>
</dbReference>
<dbReference type="Pfam" id="PF03422">
    <property type="entry name" value="CBM_6"/>
    <property type="match status" value="1"/>
</dbReference>
<organism evidence="5 6">
    <name type="scientific">Acetivibrio mesophilus</name>
    <dbReference type="NCBI Taxonomy" id="2487273"/>
    <lineage>
        <taxon>Bacteria</taxon>
        <taxon>Bacillati</taxon>
        <taxon>Bacillota</taxon>
        <taxon>Clostridia</taxon>
        <taxon>Eubacteriales</taxon>
        <taxon>Oscillospiraceae</taxon>
        <taxon>Acetivibrio</taxon>
    </lineage>
</organism>
<dbReference type="Gene3D" id="2.160.20.10">
    <property type="entry name" value="Single-stranded right-handed beta-helix, Pectin lyase-like"/>
    <property type="match status" value="2"/>
</dbReference>
<dbReference type="PROSITE" id="PS00448">
    <property type="entry name" value="CLOS_CELLULOSOME_RPT"/>
    <property type="match status" value="1"/>
</dbReference>
<dbReference type="InterPro" id="IPR008979">
    <property type="entry name" value="Galactose-bd-like_sf"/>
</dbReference>
<dbReference type="RefSeq" id="WP_128706198.1">
    <property type="nucleotide sequence ID" value="NZ_RLII01000017.1"/>
</dbReference>
<proteinExistence type="predicted"/>
<evidence type="ECO:0000313" key="5">
    <source>
        <dbReference type="EMBL" id="RXE58510.1"/>
    </source>
</evidence>
<dbReference type="SUPFAM" id="SSF51126">
    <property type="entry name" value="Pectin lyase-like"/>
    <property type="match status" value="1"/>
</dbReference>
<evidence type="ECO:0000259" key="4">
    <source>
        <dbReference type="PROSITE" id="PS51766"/>
    </source>
</evidence>
<dbReference type="Proteomes" id="UP000289166">
    <property type="component" value="Unassembled WGS sequence"/>
</dbReference>
<feature type="domain" description="Dockerin" evidence="4">
    <location>
        <begin position="899"/>
        <end position="965"/>
    </location>
</feature>
<dbReference type="SMART" id="SM00606">
    <property type="entry name" value="CBD_IV"/>
    <property type="match status" value="1"/>
</dbReference>
<dbReference type="InterPro" id="IPR011050">
    <property type="entry name" value="Pectin_lyase_fold/virulence"/>
</dbReference>
<evidence type="ECO:0000259" key="3">
    <source>
        <dbReference type="PROSITE" id="PS51175"/>
    </source>
</evidence>
<dbReference type="InterPro" id="IPR053868">
    <property type="entry name" value="Pel9A-like_beta_helix"/>
</dbReference>
<dbReference type="Gene3D" id="2.60.120.260">
    <property type="entry name" value="Galactose-binding domain-like"/>
    <property type="match status" value="1"/>
</dbReference>
<accession>A0A4Q0I2P1</accession>
<dbReference type="InterPro" id="IPR006584">
    <property type="entry name" value="Cellulose-bd_IV"/>
</dbReference>
<reference evidence="6" key="1">
    <citation type="submission" date="2018-11" db="EMBL/GenBank/DDBJ databases">
        <title>Genome sequencing of a novel mesophilic and cellulolytic organism within the genus Hungateiclostridium.</title>
        <authorList>
            <person name="Rettenmaier R."/>
            <person name="Liebl W."/>
            <person name="Zverlov V."/>
        </authorList>
    </citation>
    <scope>NUCLEOTIDE SEQUENCE [LARGE SCALE GENOMIC DNA]</scope>
    <source>
        <strain evidence="6">N2K1</strain>
    </source>
</reference>
<dbReference type="InterPro" id="IPR036439">
    <property type="entry name" value="Dockerin_dom_sf"/>
</dbReference>
<dbReference type="SUPFAM" id="SSF49785">
    <property type="entry name" value="Galactose-binding domain-like"/>
    <property type="match status" value="1"/>
</dbReference>
<keyword evidence="2" id="KW-0732">Signal</keyword>
<evidence type="ECO:0000313" key="6">
    <source>
        <dbReference type="Proteomes" id="UP000289166"/>
    </source>
</evidence>
<evidence type="ECO:0000256" key="2">
    <source>
        <dbReference type="ARBA" id="ARBA00022729"/>
    </source>
</evidence>
<name>A0A4Q0I2P1_9FIRM</name>
<feature type="domain" description="CBM6" evidence="3">
    <location>
        <begin position="772"/>
        <end position="895"/>
    </location>
</feature>
<dbReference type="InterPro" id="IPR016134">
    <property type="entry name" value="Dockerin_dom"/>
</dbReference>
<dbReference type="Pfam" id="PF22842">
    <property type="entry name" value="Pel9A-like_beta_helix"/>
    <property type="match status" value="1"/>
</dbReference>
<dbReference type="SUPFAM" id="SSF63446">
    <property type="entry name" value="Type I dockerin domain"/>
    <property type="match status" value="1"/>
</dbReference>
<dbReference type="PANTHER" id="PTHR36453">
    <property type="entry name" value="SECRETED PROTEIN-RELATED"/>
    <property type="match status" value="1"/>
</dbReference>
<dbReference type="GO" id="GO:0030246">
    <property type="term" value="F:carbohydrate binding"/>
    <property type="evidence" value="ECO:0007669"/>
    <property type="project" value="InterPro"/>
</dbReference>
<dbReference type="SMART" id="SM00710">
    <property type="entry name" value="PbH1"/>
    <property type="match status" value="6"/>
</dbReference>
<dbReference type="GO" id="GO:0000272">
    <property type="term" value="P:polysaccharide catabolic process"/>
    <property type="evidence" value="ECO:0007669"/>
    <property type="project" value="InterPro"/>
</dbReference>
<dbReference type="CDD" id="cd14256">
    <property type="entry name" value="Dockerin_I"/>
    <property type="match status" value="1"/>
</dbReference>
<dbReference type="Pfam" id="PF00404">
    <property type="entry name" value="Dockerin_1"/>
    <property type="match status" value="1"/>
</dbReference>
<dbReference type="InterPro" id="IPR006626">
    <property type="entry name" value="PbH1"/>
</dbReference>
<dbReference type="OrthoDB" id="9808066at2"/>
<dbReference type="PROSITE" id="PS51175">
    <property type="entry name" value="CBM6"/>
    <property type="match status" value="1"/>
</dbReference>
<protein>
    <recommendedName>
        <fullName evidence="1">Probable pectate lyase C</fullName>
    </recommendedName>
</protein>
<dbReference type="InterPro" id="IPR018247">
    <property type="entry name" value="EF_Hand_1_Ca_BS"/>
</dbReference>
<gene>
    <name evidence="5" type="ORF">EFD62_12060</name>
</gene>
<dbReference type="CDD" id="cd04084">
    <property type="entry name" value="CBM6_xylanase-like"/>
    <property type="match status" value="1"/>
</dbReference>
<dbReference type="InterPro" id="IPR012334">
    <property type="entry name" value="Pectin_lyas_fold"/>
</dbReference>
<evidence type="ECO:0000256" key="1">
    <source>
        <dbReference type="ARBA" id="ARBA00016512"/>
    </source>
</evidence>
<dbReference type="GO" id="GO:0004553">
    <property type="term" value="F:hydrolase activity, hydrolyzing O-glycosyl compounds"/>
    <property type="evidence" value="ECO:0007669"/>
    <property type="project" value="InterPro"/>
</dbReference>
<dbReference type="AlphaFoldDB" id="A0A4Q0I2P1"/>
<dbReference type="PANTHER" id="PTHR36453:SF1">
    <property type="entry name" value="RIGHT HANDED BETA HELIX DOMAIN-CONTAINING PROTEIN"/>
    <property type="match status" value="1"/>
</dbReference>
<dbReference type="Gene3D" id="1.10.1330.10">
    <property type="entry name" value="Dockerin domain"/>
    <property type="match status" value="1"/>
</dbReference>
<dbReference type="PROSITE" id="PS51766">
    <property type="entry name" value="DOCKERIN"/>
    <property type="match status" value="1"/>
</dbReference>
<dbReference type="EMBL" id="RLII01000017">
    <property type="protein sequence ID" value="RXE58510.1"/>
    <property type="molecule type" value="Genomic_DNA"/>
</dbReference>